<evidence type="ECO:0000313" key="3">
    <source>
        <dbReference type="Proteomes" id="UP000182975"/>
    </source>
</evidence>
<gene>
    <name evidence="2" type="ORF">SAMN02910314_00157</name>
</gene>
<evidence type="ECO:0000256" key="1">
    <source>
        <dbReference type="SAM" id="Phobius"/>
    </source>
</evidence>
<dbReference type="PATRIC" id="fig|79604.3.peg.1965"/>
<feature type="transmembrane region" description="Helical" evidence="1">
    <location>
        <begin position="161"/>
        <end position="182"/>
    </location>
</feature>
<feature type="transmembrane region" description="Helical" evidence="1">
    <location>
        <begin position="234"/>
        <end position="257"/>
    </location>
</feature>
<proteinExistence type="predicted"/>
<dbReference type="Pfam" id="PF04976">
    <property type="entry name" value="DmsC"/>
    <property type="match status" value="1"/>
</dbReference>
<name>A0A172S033_9ACTN</name>
<feature type="transmembrane region" description="Helical" evidence="1">
    <location>
        <begin position="97"/>
        <end position="115"/>
    </location>
</feature>
<organism evidence="2 3">
    <name type="scientific">Denitrobacterium detoxificans</name>
    <dbReference type="NCBI Taxonomy" id="79604"/>
    <lineage>
        <taxon>Bacteria</taxon>
        <taxon>Bacillati</taxon>
        <taxon>Actinomycetota</taxon>
        <taxon>Coriobacteriia</taxon>
        <taxon>Eggerthellales</taxon>
        <taxon>Eggerthellaceae</taxon>
        <taxon>Denitrobacterium</taxon>
    </lineage>
</organism>
<feature type="transmembrane region" description="Helical" evidence="1">
    <location>
        <begin position="57"/>
        <end position="77"/>
    </location>
</feature>
<dbReference type="STRING" id="79604.AAY81_09800"/>
<reference evidence="3" key="1">
    <citation type="submission" date="2016-10" db="EMBL/GenBank/DDBJ databases">
        <authorList>
            <person name="Varghese N."/>
        </authorList>
    </citation>
    <scope>NUCLEOTIDE SEQUENCE [LARGE SCALE GENOMIC DNA]</scope>
    <source>
        <strain evidence="3">DSM 21843</strain>
    </source>
</reference>
<keyword evidence="1" id="KW-0472">Membrane</keyword>
<protein>
    <submittedName>
        <fullName evidence="2">Anaerobic dimethyl sulfoxide reductase subunit C (DMSO reductase anchor subunit)</fullName>
    </submittedName>
</protein>
<dbReference type="AlphaFoldDB" id="A0A172S033"/>
<dbReference type="OrthoDB" id="3177921at2"/>
<feature type="transmembrane region" description="Helical" evidence="1">
    <location>
        <begin position="269"/>
        <end position="293"/>
    </location>
</feature>
<dbReference type="GO" id="GO:0019645">
    <property type="term" value="P:anaerobic electron transport chain"/>
    <property type="evidence" value="ECO:0007669"/>
    <property type="project" value="InterPro"/>
</dbReference>
<feature type="transmembrane region" description="Helical" evidence="1">
    <location>
        <begin position="194"/>
        <end position="214"/>
    </location>
</feature>
<keyword evidence="3" id="KW-1185">Reference proteome</keyword>
<feature type="transmembrane region" description="Helical" evidence="1">
    <location>
        <begin position="127"/>
        <end position="149"/>
    </location>
</feature>
<accession>A0A172S033</accession>
<dbReference type="InterPro" id="IPR007059">
    <property type="entry name" value="DmsC"/>
</dbReference>
<dbReference type="PANTHER" id="PTHR38095">
    <property type="entry name" value="ANAEROBIC DIMETHYL SULFOXIDE REDUCTASE CHAIN YNFH"/>
    <property type="match status" value="1"/>
</dbReference>
<dbReference type="GO" id="GO:0005886">
    <property type="term" value="C:plasma membrane"/>
    <property type="evidence" value="ECO:0007669"/>
    <property type="project" value="TreeGrafter"/>
</dbReference>
<dbReference type="KEGG" id="ddt:AAY81_09800"/>
<keyword evidence="1" id="KW-0812">Transmembrane</keyword>
<dbReference type="GO" id="GO:0009390">
    <property type="term" value="C:dimethyl sulfoxide reductase complex"/>
    <property type="evidence" value="ECO:0007669"/>
    <property type="project" value="TreeGrafter"/>
</dbReference>
<dbReference type="EMBL" id="FOEC01000001">
    <property type="protein sequence ID" value="SEO40918.1"/>
    <property type="molecule type" value="Genomic_DNA"/>
</dbReference>
<dbReference type="GO" id="GO:0009389">
    <property type="term" value="F:dimethyl sulfoxide reductase activity"/>
    <property type="evidence" value="ECO:0007669"/>
    <property type="project" value="TreeGrafter"/>
</dbReference>
<evidence type="ECO:0000313" key="2">
    <source>
        <dbReference type="EMBL" id="SEO40918.1"/>
    </source>
</evidence>
<sequence>MFQSGADIAFSNASGEVSLVFFTALAPASAIAFVIMVLELAFGELEHQRAYRLGKTLGVPLVLCMVGLVASATHLGNPSNALYVVSRVGASPLSNEVASAAVFLVAAALSWMITFAEREHPVLRKALALVTAAAGVLFMSACGFAYSVSTIETWNTPTTPASIILGGLVVGPLLALGCFLHAEFCRKEDALCRVLVGVSFFCAVGLMAVYAFVWGNLPYVGNELYQAAELVPRYGAMLAGTGALLTAAFAIVGAQVFTHCGVGASARTLSWRVFGACALAFGGLFVMRFAFYLSHLTVGMSL</sequence>
<dbReference type="PANTHER" id="PTHR38095:SF2">
    <property type="entry name" value="ANAEROBIC DIMETHYL SULFOXIDE REDUCTASE CHAIN C"/>
    <property type="match status" value="1"/>
</dbReference>
<feature type="transmembrane region" description="Helical" evidence="1">
    <location>
        <begin position="20"/>
        <end position="45"/>
    </location>
</feature>
<keyword evidence="1" id="KW-1133">Transmembrane helix</keyword>
<dbReference type="Proteomes" id="UP000182975">
    <property type="component" value="Unassembled WGS sequence"/>
</dbReference>